<keyword evidence="1" id="KW-0813">Transport</keyword>
<dbReference type="Gene3D" id="3.40.50.300">
    <property type="entry name" value="P-loop containing nucleotide triphosphate hydrolases"/>
    <property type="match status" value="1"/>
</dbReference>
<dbReference type="SMART" id="SM00382">
    <property type="entry name" value="AAA"/>
    <property type="match status" value="1"/>
</dbReference>
<organism evidence="5 6">
    <name type="scientific">Weissella confusa</name>
    <name type="common">Lactobacillus confusus</name>
    <dbReference type="NCBI Taxonomy" id="1583"/>
    <lineage>
        <taxon>Bacteria</taxon>
        <taxon>Bacillati</taxon>
        <taxon>Bacillota</taxon>
        <taxon>Bacilli</taxon>
        <taxon>Lactobacillales</taxon>
        <taxon>Lactobacillaceae</taxon>
        <taxon>Weissella</taxon>
    </lineage>
</organism>
<dbReference type="InterPro" id="IPR050086">
    <property type="entry name" value="MetN_ABC_transporter-like"/>
</dbReference>
<proteinExistence type="predicted"/>
<dbReference type="RefSeq" id="WP_135520239.1">
    <property type="nucleotide sequence ID" value="NZ_PVSN01000056.1"/>
</dbReference>
<dbReference type="PIRSF" id="PIRSF039085">
    <property type="entry name" value="ABC_ATPase_HisP"/>
    <property type="match status" value="1"/>
</dbReference>
<dbReference type="InterPro" id="IPR003439">
    <property type="entry name" value="ABC_transporter-like_ATP-bd"/>
</dbReference>
<keyword evidence="3 5" id="KW-0067">ATP-binding</keyword>
<dbReference type="GO" id="GO:0015424">
    <property type="term" value="F:ABC-type amino acid transporter activity"/>
    <property type="evidence" value="ECO:0007669"/>
    <property type="project" value="InterPro"/>
</dbReference>
<evidence type="ECO:0000256" key="1">
    <source>
        <dbReference type="ARBA" id="ARBA00022448"/>
    </source>
</evidence>
<evidence type="ECO:0000256" key="3">
    <source>
        <dbReference type="ARBA" id="ARBA00022840"/>
    </source>
</evidence>
<feature type="domain" description="ABC transporter" evidence="4">
    <location>
        <begin position="5"/>
        <end position="239"/>
    </location>
</feature>
<dbReference type="PROSITE" id="PS00211">
    <property type="entry name" value="ABC_TRANSPORTER_1"/>
    <property type="match status" value="1"/>
</dbReference>
<gene>
    <name evidence="5" type="ORF">C6P11_08260</name>
</gene>
<keyword evidence="2" id="KW-0547">Nucleotide-binding</keyword>
<dbReference type="OrthoDB" id="9804199at2"/>
<dbReference type="SUPFAM" id="SSF52540">
    <property type="entry name" value="P-loop containing nucleoside triphosphate hydrolases"/>
    <property type="match status" value="1"/>
</dbReference>
<dbReference type="AlphaFoldDB" id="A0A4Z0RYQ1"/>
<sequence length="245" mass="26918">MAAIVEVKDVHKSYGKNEVLKGISLDVEEGEVVVMIGPSGSGKSTFLRSLNKLEEINSGQIKINGWDLVDPKNNIDKTRETIGMVFQHFNLFSHLTVLQNMMLAPVEVAGQTKAEAEETARALLARVGLADKADVKPNTLSGGQKQRVAIARALAMNPKIMLFDEPTSALDPEMVGDVLGVMKELAEEGMTMIVVTHEMGFAKQVADRVVFFADGYIREEGTPEEVFNDPQDDRTKEFLDKVLNV</sequence>
<name>A0A4Z0RYQ1_WEICO</name>
<accession>A0A4Z0RYQ1</accession>
<dbReference type="InterPro" id="IPR027417">
    <property type="entry name" value="P-loop_NTPase"/>
</dbReference>
<dbReference type="GO" id="GO:0016887">
    <property type="term" value="F:ATP hydrolysis activity"/>
    <property type="evidence" value="ECO:0007669"/>
    <property type="project" value="InterPro"/>
</dbReference>
<evidence type="ECO:0000313" key="5">
    <source>
        <dbReference type="EMBL" id="TGE71706.1"/>
    </source>
</evidence>
<dbReference type="InterPro" id="IPR030679">
    <property type="entry name" value="ABC_ATPase_HisP-typ"/>
</dbReference>
<dbReference type="EMBL" id="PVSN01000056">
    <property type="protein sequence ID" value="TGE71706.1"/>
    <property type="molecule type" value="Genomic_DNA"/>
</dbReference>
<dbReference type="InterPro" id="IPR003593">
    <property type="entry name" value="AAA+_ATPase"/>
</dbReference>
<dbReference type="Pfam" id="PF00005">
    <property type="entry name" value="ABC_tran"/>
    <property type="match status" value="1"/>
</dbReference>
<protein>
    <submittedName>
        <fullName evidence="5">Peptide ABC transporter ATP-binding protein</fullName>
    </submittedName>
</protein>
<evidence type="ECO:0000259" key="4">
    <source>
        <dbReference type="PROSITE" id="PS50893"/>
    </source>
</evidence>
<dbReference type="Proteomes" id="UP000297646">
    <property type="component" value="Unassembled WGS sequence"/>
</dbReference>
<reference evidence="5 6" key="1">
    <citation type="submission" date="2018-03" db="EMBL/GenBank/DDBJ databases">
        <title>Genome sequencing of Weissella confusa isolates.</title>
        <authorList>
            <person name="Kajala I."/>
            <person name="Baruah R."/>
            <person name="Bergsveinson J."/>
            <person name="Juvonen R."/>
            <person name="Ziola B."/>
        </authorList>
    </citation>
    <scope>NUCLEOTIDE SEQUENCE [LARGE SCALE GENOMIC DNA]</scope>
    <source>
        <strain evidence="5 6">VTT E-062653</strain>
    </source>
</reference>
<dbReference type="GO" id="GO:0005524">
    <property type="term" value="F:ATP binding"/>
    <property type="evidence" value="ECO:0007669"/>
    <property type="project" value="UniProtKB-KW"/>
</dbReference>
<evidence type="ECO:0000256" key="2">
    <source>
        <dbReference type="ARBA" id="ARBA00022741"/>
    </source>
</evidence>
<comment type="caution">
    <text evidence="5">The sequence shown here is derived from an EMBL/GenBank/DDBJ whole genome shotgun (WGS) entry which is preliminary data.</text>
</comment>
<dbReference type="CDD" id="cd03262">
    <property type="entry name" value="ABC_HisP_GlnQ"/>
    <property type="match status" value="1"/>
</dbReference>
<dbReference type="InterPro" id="IPR017871">
    <property type="entry name" value="ABC_transporter-like_CS"/>
</dbReference>
<dbReference type="PROSITE" id="PS50893">
    <property type="entry name" value="ABC_TRANSPORTER_2"/>
    <property type="match status" value="1"/>
</dbReference>
<dbReference type="PANTHER" id="PTHR43166:SF37">
    <property type="entry name" value="ARGININE TRANSPORT ATP-BINDING PROTEIN ARTM"/>
    <property type="match status" value="1"/>
</dbReference>
<dbReference type="FunFam" id="3.40.50.300:FF:000020">
    <property type="entry name" value="Amino acid ABC transporter ATP-binding component"/>
    <property type="match status" value="1"/>
</dbReference>
<evidence type="ECO:0000313" key="6">
    <source>
        <dbReference type="Proteomes" id="UP000297646"/>
    </source>
</evidence>
<dbReference type="PANTHER" id="PTHR43166">
    <property type="entry name" value="AMINO ACID IMPORT ATP-BINDING PROTEIN"/>
    <property type="match status" value="1"/>
</dbReference>